<sequence>MLGGSAAFLSACDSPGRDDSSPTGRVVPDDPTTWPDDTELLVAARQRIHAHLSMLRATRVPGRAKALDGRWETQIARIEQLITLGGLALPPLEEPSLTDLPADDEAGTTAPRQDGDGDGDSDEAAATTSAGPEAIDVGRLLRAQLPSVVAEIATSTPTNLAMLVSLAAEQADSAHLLGARVDWAPLTGPSGVHAVRVLQATRPAVFGLEVVAARATGEERETYLGVLDQVRALTRQLTTLAGEAAPAPPLGYDLPEPLEDADQRKRLASSLVADIAPATLQAAERLVGRADQLMAAVRVVAEATRWSRELGGPSEPFPGMTLP</sequence>
<name>A0A917BMP9_9MICO</name>
<reference evidence="3" key="2">
    <citation type="submission" date="2020-09" db="EMBL/GenBank/DDBJ databases">
        <authorList>
            <person name="Sun Q."/>
            <person name="Zhou Y."/>
        </authorList>
    </citation>
    <scope>NUCLEOTIDE SEQUENCE</scope>
    <source>
        <strain evidence="3">CGMCC 1.12160</strain>
    </source>
</reference>
<feature type="region of interest" description="Disordered" evidence="1">
    <location>
        <begin position="92"/>
        <end position="131"/>
    </location>
</feature>
<gene>
    <name evidence="3" type="ORF">GCM10011366_17170</name>
</gene>
<feature type="domain" description="DUF4439" evidence="2">
    <location>
        <begin position="197"/>
        <end position="321"/>
    </location>
</feature>
<reference evidence="3" key="1">
    <citation type="journal article" date="2014" name="Int. J. Syst. Evol. Microbiol.">
        <title>Complete genome sequence of Corynebacterium casei LMG S-19264T (=DSM 44701T), isolated from a smear-ripened cheese.</title>
        <authorList>
            <consortium name="US DOE Joint Genome Institute (JGI-PGF)"/>
            <person name="Walter F."/>
            <person name="Albersmeier A."/>
            <person name="Kalinowski J."/>
            <person name="Ruckert C."/>
        </authorList>
    </citation>
    <scope>NUCLEOTIDE SEQUENCE</scope>
    <source>
        <strain evidence="3">CGMCC 1.12160</strain>
    </source>
</reference>
<dbReference type="InterPro" id="IPR009078">
    <property type="entry name" value="Ferritin-like_SF"/>
</dbReference>
<evidence type="ECO:0000313" key="3">
    <source>
        <dbReference type="EMBL" id="GGF49839.1"/>
    </source>
</evidence>
<dbReference type="InterPro" id="IPR012347">
    <property type="entry name" value="Ferritin-like"/>
</dbReference>
<dbReference type="Proteomes" id="UP000605670">
    <property type="component" value="Unassembled WGS sequence"/>
</dbReference>
<dbReference type="AlphaFoldDB" id="A0A917BMP9"/>
<organism evidence="3 4">
    <name type="scientific">Ornithinimicrobium tianjinense</name>
    <dbReference type="NCBI Taxonomy" id="1195761"/>
    <lineage>
        <taxon>Bacteria</taxon>
        <taxon>Bacillati</taxon>
        <taxon>Actinomycetota</taxon>
        <taxon>Actinomycetes</taxon>
        <taxon>Micrococcales</taxon>
        <taxon>Ornithinimicrobiaceae</taxon>
        <taxon>Ornithinimicrobium</taxon>
    </lineage>
</organism>
<dbReference type="Gene3D" id="1.20.1260.10">
    <property type="match status" value="1"/>
</dbReference>
<evidence type="ECO:0000259" key="2">
    <source>
        <dbReference type="Pfam" id="PF14530"/>
    </source>
</evidence>
<feature type="region of interest" description="Disordered" evidence="1">
    <location>
        <begin position="9"/>
        <end position="34"/>
    </location>
</feature>
<comment type="caution">
    <text evidence="3">The sequence shown here is derived from an EMBL/GenBank/DDBJ whole genome shotgun (WGS) entry which is preliminary data.</text>
</comment>
<dbReference type="SUPFAM" id="SSF47240">
    <property type="entry name" value="Ferritin-like"/>
    <property type="match status" value="1"/>
</dbReference>
<proteinExistence type="predicted"/>
<evidence type="ECO:0000313" key="4">
    <source>
        <dbReference type="Proteomes" id="UP000605670"/>
    </source>
</evidence>
<dbReference type="InterPro" id="IPR029447">
    <property type="entry name" value="DUF4439"/>
</dbReference>
<dbReference type="Pfam" id="PF14530">
    <property type="entry name" value="DUF4439"/>
    <property type="match status" value="1"/>
</dbReference>
<dbReference type="EMBL" id="BMEM01000002">
    <property type="protein sequence ID" value="GGF49839.1"/>
    <property type="molecule type" value="Genomic_DNA"/>
</dbReference>
<evidence type="ECO:0000256" key="1">
    <source>
        <dbReference type="SAM" id="MobiDB-lite"/>
    </source>
</evidence>
<accession>A0A917BMP9</accession>
<protein>
    <recommendedName>
        <fullName evidence="2">DUF4439 domain-containing protein</fullName>
    </recommendedName>
</protein>
<keyword evidence="4" id="KW-1185">Reference proteome</keyword>